<dbReference type="EMBL" id="CP045810">
    <property type="protein sequence ID" value="QHN40589.1"/>
    <property type="molecule type" value="Genomic_DNA"/>
</dbReference>
<organism evidence="1">
    <name type="scientific">Gordonia amarae</name>
    <dbReference type="NCBI Taxonomy" id="36821"/>
    <lineage>
        <taxon>Bacteria</taxon>
        <taxon>Bacillati</taxon>
        <taxon>Actinomycetota</taxon>
        <taxon>Actinomycetes</taxon>
        <taxon>Mycobacteriales</taxon>
        <taxon>Gordoniaceae</taxon>
        <taxon>Gordonia</taxon>
    </lineage>
</organism>
<name>A0A857L238_9ACTN</name>
<proteinExistence type="predicted"/>
<protein>
    <submittedName>
        <fullName evidence="1">Uncharacterized protein</fullName>
    </submittedName>
</protein>
<sequence>MGGGYWDTNAFRAASAARRAAGDPDFGYSDRMRNLPRDQRTAAPALDVFGAQAREARDSAEHPASTPIVVLFDVTGSMGMVPVTVQKRLGDLLGLLTRGGYVTDPQIMIGAIGDDQFDDVPLQIGQFESDNRIDDQLREVYLEGGGGGDKCEGYALAAYFLNTRAQTDAWDRRGRKGYVFFIGDEMNKEAVYARSVRRIIGDDLTEDLRVEQVYRELARKWHTFYVLPNLTSYYNDPEIENHWRPLVGERLLKLDDPDGVADLIALTIGMTEDAIDLKEGLADLKATGSKTHRAVGKALKPFAGRAVTTGGGRLPEDL</sequence>
<gene>
    <name evidence="1" type="ORF">GII30_16850</name>
</gene>
<reference evidence="1" key="1">
    <citation type="journal article" date="2021" name="Nat. Microbiol.">
        <title>Cocultivation of an ultrasmall environmental parasitic bacterium with lytic ability against bacteria associated with wastewater foams.</title>
        <authorList>
            <person name="Batinovic S."/>
            <person name="Rose J.J.A."/>
            <person name="Ratcliffe J."/>
            <person name="Seviour R.J."/>
            <person name="Petrovski S."/>
        </authorList>
    </citation>
    <scope>NUCLEOTIDE SEQUENCE</scope>
    <source>
        <strain evidence="1">CON44</strain>
    </source>
</reference>
<accession>A0A857L238</accession>
<dbReference type="AlphaFoldDB" id="A0A857L238"/>
<evidence type="ECO:0000313" key="1">
    <source>
        <dbReference type="EMBL" id="QHN40589.1"/>
    </source>
</evidence>
<dbReference type="RefSeq" id="WP_005190486.1">
    <property type="nucleotide sequence ID" value="NZ_CP045804.1"/>
</dbReference>